<dbReference type="Pfam" id="PF00583">
    <property type="entry name" value="Acetyltransf_1"/>
    <property type="match status" value="1"/>
</dbReference>
<dbReference type="EMBL" id="FRAV01000003">
    <property type="protein sequence ID" value="SHK33017.1"/>
    <property type="molecule type" value="Genomic_DNA"/>
</dbReference>
<evidence type="ECO:0000313" key="5">
    <source>
        <dbReference type="Proteomes" id="UP000184364"/>
    </source>
</evidence>
<evidence type="ECO:0000313" key="4">
    <source>
        <dbReference type="EMBL" id="SHK33017.1"/>
    </source>
</evidence>
<keyword evidence="4" id="KW-0687">Ribonucleoprotein</keyword>
<dbReference type="PANTHER" id="PTHR10908">
    <property type="entry name" value="SEROTONIN N-ACETYLTRANSFERASE"/>
    <property type="match status" value="1"/>
</dbReference>
<dbReference type="PROSITE" id="PS51186">
    <property type="entry name" value="GNAT"/>
    <property type="match status" value="1"/>
</dbReference>
<accession>A0A1M6RKZ7</accession>
<dbReference type="SUPFAM" id="SSF55729">
    <property type="entry name" value="Acyl-CoA N-acyltransferases (Nat)"/>
    <property type="match status" value="1"/>
</dbReference>
<evidence type="ECO:0000256" key="1">
    <source>
        <dbReference type="ARBA" id="ARBA00022679"/>
    </source>
</evidence>
<dbReference type="InterPro" id="IPR000182">
    <property type="entry name" value="GNAT_dom"/>
</dbReference>
<keyword evidence="4" id="KW-0689">Ribosomal protein</keyword>
<reference evidence="5" key="1">
    <citation type="submission" date="2016-11" db="EMBL/GenBank/DDBJ databases">
        <authorList>
            <person name="Varghese N."/>
            <person name="Submissions S."/>
        </authorList>
    </citation>
    <scope>NUCLEOTIDE SEQUENCE [LARGE SCALE GENOMIC DNA]</scope>
    <source>
        <strain evidence="5">DSM 26899</strain>
    </source>
</reference>
<dbReference type="Proteomes" id="UP000184364">
    <property type="component" value="Unassembled WGS sequence"/>
</dbReference>
<dbReference type="STRING" id="1302687.SAMN05444267_100323"/>
<dbReference type="InterPro" id="IPR051635">
    <property type="entry name" value="SNAT-like"/>
</dbReference>
<dbReference type="OrthoDB" id="7356080at2"/>
<organism evidence="4 5">
    <name type="scientific">Chryseobacterium polytrichastri</name>
    <dbReference type="NCBI Taxonomy" id="1302687"/>
    <lineage>
        <taxon>Bacteria</taxon>
        <taxon>Pseudomonadati</taxon>
        <taxon>Bacteroidota</taxon>
        <taxon>Flavobacteriia</taxon>
        <taxon>Flavobacteriales</taxon>
        <taxon>Weeksellaceae</taxon>
        <taxon>Chryseobacterium group</taxon>
        <taxon>Chryseobacterium</taxon>
    </lineage>
</organism>
<dbReference type="GO" id="GO:0008080">
    <property type="term" value="F:N-acetyltransferase activity"/>
    <property type="evidence" value="ECO:0007669"/>
    <property type="project" value="UniProtKB-ARBA"/>
</dbReference>
<proteinExistence type="predicted"/>
<dbReference type="InterPro" id="IPR016181">
    <property type="entry name" value="Acyl_CoA_acyltransferase"/>
</dbReference>
<gene>
    <name evidence="4" type="ORF">SAMN05444267_100323</name>
</gene>
<name>A0A1M6RKZ7_9FLAO</name>
<keyword evidence="1" id="KW-0808">Transferase</keyword>
<keyword evidence="5" id="KW-1185">Reference proteome</keyword>
<evidence type="ECO:0000259" key="3">
    <source>
        <dbReference type="PROSITE" id="PS51186"/>
    </source>
</evidence>
<sequence length="160" mass="18523">MNFRNATIKDLEEIHTIENSCFPPNEAATFESLSKRLKVFPNHFWILENDNKMIGYINGMVTNNKTIHDEMFSNVELHDEHASWQSVFSLAVSPEYRNSGHAAQLINHLIEKSKEQNRKGITLTCKEYLISYYNKFGFVDLGISKSVHGGEIWHDMVLEF</sequence>
<dbReference type="RefSeq" id="WP_073290586.1">
    <property type="nucleotide sequence ID" value="NZ_FRAV01000003.1"/>
</dbReference>
<dbReference type="AlphaFoldDB" id="A0A1M6RKZ7"/>
<evidence type="ECO:0000256" key="2">
    <source>
        <dbReference type="ARBA" id="ARBA00023315"/>
    </source>
</evidence>
<dbReference type="CDD" id="cd04301">
    <property type="entry name" value="NAT_SF"/>
    <property type="match status" value="1"/>
</dbReference>
<dbReference type="PANTHER" id="PTHR10908:SF0">
    <property type="entry name" value="SEROTONIN N-ACETYLTRANSFERASE"/>
    <property type="match status" value="1"/>
</dbReference>
<dbReference type="Gene3D" id="3.40.630.30">
    <property type="match status" value="1"/>
</dbReference>
<dbReference type="GO" id="GO:0005840">
    <property type="term" value="C:ribosome"/>
    <property type="evidence" value="ECO:0007669"/>
    <property type="project" value="UniProtKB-KW"/>
</dbReference>
<keyword evidence="2" id="KW-0012">Acyltransferase</keyword>
<protein>
    <submittedName>
        <fullName evidence="4">Ribosomal protein S18 acetylase RimI</fullName>
    </submittedName>
</protein>
<feature type="domain" description="N-acetyltransferase" evidence="3">
    <location>
        <begin position="1"/>
        <end position="159"/>
    </location>
</feature>